<feature type="non-terminal residue" evidence="1">
    <location>
        <position position="1"/>
    </location>
</feature>
<dbReference type="EMBL" id="JAHLVD010000002">
    <property type="protein sequence ID" value="KAG7851763.1"/>
    <property type="molecule type" value="Genomic_DNA"/>
</dbReference>
<proteinExistence type="predicted"/>
<accession>A0ABQ7S1D7</accession>
<organism evidence="1 2">
    <name type="scientific">Pichia angusta</name>
    <name type="common">Yeast</name>
    <name type="synonym">Hansenula polymorpha</name>
    <dbReference type="NCBI Taxonomy" id="870730"/>
    <lineage>
        <taxon>Eukaryota</taxon>
        <taxon>Fungi</taxon>
        <taxon>Dikarya</taxon>
        <taxon>Ascomycota</taxon>
        <taxon>Saccharomycotina</taxon>
        <taxon>Pichiomycetes</taxon>
        <taxon>Pichiales</taxon>
        <taxon>Pichiaceae</taxon>
        <taxon>Ogataea</taxon>
    </lineage>
</organism>
<name>A0ABQ7S1D7_PICAN</name>
<evidence type="ECO:0000313" key="2">
    <source>
        <dbReference type="Proteomes" id="UP001197328"/>
    </source>
</evidence>
<evidence type="ECO:0000313" key="1">
    <source>
        <dbReference type="EMBL" id="KAG7851763.1"/>
    </source>
</evidence>
<gene>
    <name evidence="1" type="ORF">KL940_000645</name>
</gene>
<dbReference type="Proteomes" id="UP001197328">
    <property type="component" value="Unassembled WGS sequence"/>
</dbReference>
<sequence>NTRTTLRVFAPTEITHPPPPRPPGRQTLGIGLIKVVSQNKITLLRPTWFTQYPSRRWVVDN</sequence>
<reference evidence="1 2" key="1">
    <citation type="journal article" date="2021" name="G3 (Bethesda)">
        <title>Genomic diversity, chromosomal rearrangements, and interspecies hybridization in the ogataea polymorpha species complex.</title>
        <authorList>
            <person name="Hanson S.J."/>
            <person name="Cinneide E.O."/>
            <person name="Salzberg L.I."/>
            <person name="Wolfe K.H."/>
            <person name="McGowan J."/>
            <person name="Fitzpatrick D.A."/>
            <person name="Matlin K."/>
        </authorList>
    </citation>
    <scope>NUCLEOTIDE SEQUENCE [LARGE SCALE GENOMIC DNA]</scope>
    <source>
        <strain evidence="1">51-138</strain>
    </source>
</reference>
<protein>
    <submittedName>
        <fullName evidence="1">Uncharacterized protein</fullName>
    </submittedName>
</protein>
<keyword evidence="2" id="KW-1185">Reference proteome</keyword>
<comment type="caution">
    <text evidence="1">The sequence shown here is derived from an EMBL/GenBank/DDBJ whole genome shotgun (WGS) entry which is preliminary data.</text>
</comment>